<gene>
    <name evidence="2" type="ORF">A3Q41_00382</name>
</gene>
<dbReference type="PATRIC" id="fig|1653479.3.peg.383"/>
<dbReference type="Pfam" id="PF00583">
    <property type="entry name" value="Acetyltransf_1"/>
    <property type="match status" value="1"/>
</dbReference>
<proteinExistence type="predicted"/>
<protein>
    <recommendedName>
        <fullName evidence="1">N-acetyltransferase domain-containing protein</fullName>
    </recommendedName>
</protein>
<dbReference type="PROSITE" id="PS51186">
    <property type="entry name" value="GNAT"/>
    <property type="match status" value="1"/>
</dbReference>
<dbReference type="PANTHER" id="PTHR42791:SF1">
    <property type="entry name" value="N-ACETYLTRANSFERASE DOMAIN-CONTAINING PROTEIN"/>
    <property type="match status" value="1"/>
</dbReference>
<feature type="domain" description="N-acetyltransferase" evidence="1">
    <location>
        <begin position="4"/>
        <end position="186"/>
    </location>
</feature>
<evidence type="ECO:0000259" key="1">
    <source>
        <dbReference type="PROSITE" id="PS51186"/>
    </source>
</evidence>
<reference evidence="3" key="2">
    <citation type="submission" date="2016-04" db="EMBL/GenBank/DDBJ databases">
        <title>Complete Genome and Plasmid Sequences for Rhodococcus fascians D188 and Draft Sequences for Rhodococcus spp. Isolates PBTS 1 and PBTS 2.</title>
        <authorList>
            <person name="Stamer R."/>
            <person name="Vereecke D."/>
            <person name="Zhang Y."/>
            <person name="Schilkey F."/>
            <person name="Devitt N."/>
            <person name="Randall J."/>
        </authorList>
    </citation>
    <scope>NUCLEOTIDE SEQUENCE [LARGE SCALE GENOMIC DNA]</scope>
    <source>
        <strain evidence="3">PBTS2</strain>
    </source>
</reference>
<organism evidence="2 3">
    <name type="scientific">Rhodococcoides fascians</name>
    <name type="common">Rhodococcus fascians</name>
    <dbReference type="NCBI Taxonomy" id="1828"/>
    <lineage>
        <taxon>Bacteria</taxon>
        <taxon>Bacillati</taxon>
        <taxon>Actinomycetota</taxon>
        <taxon>Actinomycetes</taxon>
        <taxon>Mycobacteriales</taxon>
        <taxon>Nocardiaceae</taxon>
        <taxon>Rhodococcoides</taxon>
    </lineage>
</organism>
<dbReference type="OrthoDB" id="7057833at2"/>
<dbReference type="SUPFAM" id="SSF55729">
    <property type="entry name" value="Acyl-CoA N-acyltransferases (Nat)"/>
    <property type="match status" value="1"/>
</dbReference>
<name>A0A143QFU5_RHOFA</name>
<dbReference type="InterPro" id="IPR052523">
    <property type="entry name" value="Trichothecene_AcTrans"/>
</dbReference>
<dbReference type="CDD" id="cd04301">
    <property type="entry name" value="NAT_SF"/>
    <property type="match status" value="1"/>
</dbReference>
<dbReference type="GO" id="GO:0016747">
    <property type="term" value="F:acyltransferase activity, transferring groups other than amino-acyl groups"/>
    <property type="evidence" value="ECO:0007669"/>
    <property type="project" value="InterPro"/>
</dbReference>
<dbReference type="AlphaFoldDB" id="A0A143QFU5"/>
<dbReference type="PANTHER" id="PTHR42791">
    <property type="entry name" value="GNAT FAMILY ACETYLTRANSFERASE"/>
    <property type="match status" value="1"/>
</dbReference>
<evidence type="ECO:0000313" key="2">
    <source>
        <dbReference type="EMBL" id="AMY21706.1"/>
    </source>
</evidence>
<reference evidence="2 3" key="1">
    <citation type="journal article" date="2016" name="Genome Announc.">
        <title>Complete Genome and Plasmid Sequences for Rhodococcus fascians D188 and Draft Sequences for Rhodococcus Isolates PBTS 1 and PBTS 2.</title>
        <authorList>
            <person name="Stamler R.A."/>
            <person name="Vereecke D."/>
            <person name="Zhang Y."/>
            <person name="Schilkey F."/>
            <person name="Devitt N."/>
            <person name="Randall J.J."/>
        </authorList>
    </citation>
    <scope>NUCLEOTIDE SEQUENCE [LARGE SCALE GENOMIC DNA]</scope>
    <source>
        <strain evidence="2 3">PBTS2</strain>
    </source>
</reference>
<dbReference type="KEGG" id="rhs:A3Q41_00382"/>
<dbReference type="InterPro" id="IPR016181">
    <property type="entry name" value="Acyl_CoA_acyltransferase"/>
</dbReference>
<accession>A0A143QFU5</accession>
<keyword evidence="3" id="KW-1185">Reference proteome</keyword>
<dbReference type="Proteomes" id="UP000076038">
    <property type="component" value="Chromosome"/>
</dbReference>
<dbReference type="Gene3D" id="3.40.630.30">
    <property type="match status" value="1"/>
</dbReference>
<dbReference type="RefSeq" id="WP_063216094.1">
    <property type="nucleotide sequence ID" value="NZ_CP015220.1"/>
</dbReference>
<dbReference type="EMBL" id="CP015220">
    <property type="protein sequence ID" value="AMY21706.1"/>
    <property type="molecule type" value="Genomic_DNA"/>
</dbReference>
<dbReference type="InterPro" id="IPR000182">
    <property type="entry name" value="GNAT_dom"/>
</dbReference>
<sequence length="188" mass="20614">MHHPATRLAENHDLTTAADTLRDAFADYPWTRWVIPAEDYLATLQELQQLYLQHAHRHGIVLLTADYAGVAALLPADAPPPDDESIARIIELHGDRIDRLSSSDAAPGSWTLETLGVRPHRQGHGIGGLLLEKAVEEAQQRGASGLALDTSDLRNVRLYERAGFRVSSHATPSEGPEVWSMIRTFGTG</sequence>
<evidence type="ECO:0000313" key="3">
    <source>
        <dbReference type="Proteomes" id="UP000076038"/>
    </source>
</evidence>